<proteinExistence type="predicted"/>
<dbReference type="Proteomes" id="UP001434883">
    <property type="component" value="Unassembled WGS sequence"/>
</dbReference>
<protein>
    <submittedName>
        <fullName evidence="3">Dynein heavy chain 5, axonemal</fullName>
    </submittedName>
</protein>
<evidence type="ECO:0000259" key="2">
    <source>
        <dbReference type="Pfam" id="PF12777"/>
    </source>
</evidence>
<dbReference type="EMBL" id="JAHRIN010008804">
    <property type="protein sequence ID" value="MEQ2193942.1"/>
    <property type="molecule type" value="Genomic_DNA"/>
</dbReference>
<feature type="domain" description="Dynein heavy chain coiled coil stalk" evidence="2">
    <location>
        <begin position="2"/>
        <end position="131"/>
    </location>
</feature>
<gene>
    <name evidence="3" type="primary">DNAH5_4</name>
    <name evidence="3" type="ORF">XENOCAPTIV_019037</name>
</gene>
<keyword evidence="1" id="KW-0175">Coiled coil</keyword>
<dbReference type="Pfam" id="PF12777">
    <property type="entry name" value="MT"/>
    <property type="match status" value="1"/>
</dbReference>
<keyword evidence="4" id="KW-1185">Reference proteome</keyword>
<accession>A0ABV0QEW3</accession>
<feature type="non-terminal residue" evidence="3">
    <location>
        <position position="1"/>
    </location>
</feature>
<organism evidence="3 4">
    <name type="scientific">Xenoophorus captivus</name>
    <dbReference type="NCBI Taxonomy" id="1517983"/>
    <lineage>
        <taxon>Eukaryota</taxon>
        <taxon>Metazoa</taxon>
        <taxon>Chordata</taxon>
        <taxon>Craniata</taxon>
        <taxon>Vertebrata</taxon>
        <taxon>Euteleostomi</taxon>
        <taxon>Actinopterygii</taxon>
        <taxon>Neopterygii</taxon>
        <taxon>Teleostei</taxon>
        <taxon>Neoteleostei</taxon>
        <taxon>Acanthomorphata</taxon>
        <taxon>Ovalentaria</taxon>
        <taxon>Atherinomorphae</taxon>
        <taxon>Cyprinodontiformes</taxon>
        <taxon>Goodeidae</taxon>
        <taxon>Xenoophorus</taxon>
    </lineage>
</organism>
<evidence type="ECO:0000313" key="3">
    <source>
        <dbReference type="EMBL" id="MEQ2193942.1"/>
    </source>
</evidence>
<reference evidence="3 4" key="1">
    <citation type="submission" date="2021-06" db="EMBL/GenBank/DDBJ databases">
        <authorList>
            <person name="Palmer J.M."/>
        </authorList>
    </citation>
    <scope>NUCLEOTIDE SEQUENCE [LARGE SCALE GENOMIC DNA]</scope>
    <source>
        <strain evidence="3 4">XC_2019</strain>
        <tissue evidence="3">Muscle</tissue>
    </source>
</reference>
<feature type="coiled-coil region" evidence="1">
    <location>
        <begin position="8"/>
        <end position="42"/>
    </location>
</feature>
<feature type="non-terminal residue" evidence="3">
    <location>
        <position position="165"/>
    </location>
</feature>
<name>A0ABV0QEW3_9TELE</name>
<dbReference type="InterPro" id="IPR026983">
    <property type="entry name" value="DHC"/>
</dbReference>
<dbReference type="Gene3D" id="1.20.920.20">
    <property type="match status" value="1"/>
</dbReference>
<dbReference type="InterPro" id="IPR024743">
    <property type="entry name" value="Dynein_HC_stalk"/>
</dbReference>
<comment type="caution">
    <text evidence="3">The sequence shown here is derived from an EMBL/GenBank/DDBJ whole genome shotgun (WGS) entry which is preliminary data.</text>
</comment>
<dbReference type="PANTHER" id="PTHR46532">
    <property type="entry name" value="MALE FERTILITY FACTOR KL5"/>
    <property type="match status" value="1"/>
</dbReference>
<dbReference type="PANTHER" id="PTHR46532:SF13">
    <property type="entry name" value="CYTOPLASMIC DYNEIN 1 HEAVY CHAIN 1"/>
    <property type="match status" value="1"/>
</dbReference>
<evidence type="ECO:0000256" key="1">
    <source>
        <dbReference type="SAM" id="Coils"/>
    </source>
</evidence>
<evidence type="ECO:0000313" key="4">
    <source>
        <dbReference type="Proteomes" id="UP001434883"/>
    </source>
</evidence>
<sequence>MNTGLQKLKEASESVAALSKELEVKEKELQIANDKADMVLKEVTVKAQAAERVKVEVQKVKDKAQAIVDSISADKVIAKEKLEAARPALEEAEAALQTIKPSDIATVRTLGRPPHLIMRIMDCVLLLFQRRLNNVKIDPEKNCNTPSWQESLKLMTAGNFLGSLQ</sequence>